<sequence>MTDMTTMQAKLNLFLEKVEKLFDKMETRFDKLDEKLDSFLEASKSFDVPELKQPRLNDEAPKATTEDVHKIEEICTDHVELRESLVMVPEKQNHMAEEKEPQQNLMLEPKNRDQPQAEVDINLVIFNDVLLVGLSHVFANDLN</sequence>
<dbReference type="EMBL" id="CACVBM020001285">
    <property type="protein sequence ID" value="CAA7043833.1"/>
    <property type="molecule type" value="Genomic_DNA"/>
</dbReference>
<evidence type="ECO:0000313" key="1">
    <source>
        <dbReference type="EMBL" id="CAA7043833.1"/>
    </source>
</evidence>
<gene>
    <name evidence="1" type="ORF">MERR_LOCUS31068</name>
</gene>
<keyword evidence="2" id="KW-1185">Reference proteome</keyword>
<dbReference type="Proteomes" id="UP000467841">
    <property type="component" value="Unassembled WGS sequence"/>
</dbReference>
<protein>
    <submittedName>
        <fullName evidence="1">Uncharacterized protein</fullName>
    </submittedName>
</protein>
<organism evidence="1 2">
    <name type="scientific">Microthlaspi erraticum</name>
    <dbReference type="NCBI Taxonomy" id="1685480"/>
    <lineage>
        <taxon>Eukaryota</taxon>
        <taxon>Viridiplantae</taxon>
        <taxon>Streptophyta</taxon>
        <taxon>Embryophyta</taxon>
        <taxon>Tracheophyta</taxon>
        <taxon>Spermatophyta</taxon>
        <taxon>Magnoliopsida</taxon>
        <taxon>eudicotyledons</taxon>
        <taxon>Gunneridae</taxon>
        <taxon>Pentapetalae</taxon>
        <taxon>rosids</taxon>
        <taxon>malvids</taxon>
        <taxon>Brassicales</taxon>
        <taxon>Brassicaceae</taxon>
        <taxon>Coluteocarpeae</taxon>
        <taxon>Microthlaspi</taxon>
    </lineage>
</organism>
<accession>A0A6D2JUF7</accession>
<proteinExistence type="predicted"/>
<dbReference type="AlphaFoldDB" id="A0A6D2JUF7"/>
<evidence type="ECO:0000313" key="2">
    <source>
        <dbReference type="Proteomes" id="UP000467841"/>
    </source>
</evidence>
<reference evidence="1" key="1">
    <citation type="submission" date="2020-01" db="EMBL/GenBank/DDBJ databases">
        <authorList>
            <person name="Mishra B."/>
        </authorList>
    </citation>
    <scope>NUCLEOTIDE SEQUENCE [LARGE SCALE GENOMIC DNA]</scope>
</reference>
<name>A0A6D2JUF7_9BRAS</name>
<comment type="caution">
    <text evidence="1">The sequence shown here is derived from an EMBL/GenBank/DDBJ whole genome shotgun (WGS) entry which is preliminary data.</text>
</comment>